<evidence type="ECO:0000313" key="3">
    <source>
        <dbReference type="Proteomes" id="UP000236262"/>
    </source>
</evidence>
<name>A0A3G6RRG4_CHRLC</name>
<reference evidence="2 3" key="1">
    <citation type="submission" date="2018-01" db="EMBL/GenBank/DDBJ databases">
        <title>Draft genome sequences of Chryseobacterium lactis NCTC11390, Chryseobacterium oncorhynchi 701B-08, and Chryseobacterium viscerum 687B-08.</title>
        <authorList>
            <person name="Jeong J.-J."/>
            <person name="Lee Y.J."/>
            <person name="Park B."/>
            <person name="Choi I.-G."/>
            <person name="Kim K.D."/>
        </authorList>
    </citation>
    <scope>NUCLEOTIDE SEQUENCE [LARGE SCALE GENOMIC DNA]</scope>
    <source>
        <strain evidence="2 3">NCTC11390</strain>
    </source>
</reference>
<reference evidence="1 4" key="2">
    <citation type="submission" date="2018-11" db="EMBL/GenBank/DDBJ databases">
        <title>Proposal to divide the Flavobacteriaceae and reorganize its genera based on Amino Acid Identity values calculated from whole genome sequences.</title>
        <authorList>
            <person name="Nicholson A.C."/>
            <person name="Gulvik C.A."/>
            <person name="Whitney A.M."/>
            <person name="Humrighouse B.W."/>
            <person name="Bell M."/>
            <person name="Holmes B."/>
            <person name="Steigerwalt A.G."/>
            <person name="Villarma A."/>
            <person name="Sheth M."/>
            <person name="Batra D."/>
            <person name="Pryor J."/>
            <person name="Bernardet J.-F."/>
            <person name="Hugo C."/>
            <person name="Kampfer P."/>
            <person name="Newman J."/>
            <person name="McQuiston J.R."/>
        </authorList>
    </citation>
    <scope>NUCLEOTIDE SEQUENCE [LARGE SCALE GENOMIC DNA]</scope>
    <source>
        <strain evidence="1 4">KC_1864</strain>
    </source>
</reference>
<dbReference type="Proteomes" id="UP000279972">
    <property type="component" value="Chromosome"/>
</dbReference>
<dbReference type="EMBL" id="CP033924">
    <property type="protein sequence ID" value="AZA80847.1"/>
    <property type="molecule type" value="Genomic_DNA"/>
</dbReference>
<evidence type="ECO:0000313" key="4">
    <source>
        <dbReference type="Proteomes" id="UP000279972"/>
    </source>
</evidence>
<dbReference type="AlphaFoldDB" id="A0A3G6RRG4"/>
<sequence length="171" mass="20481">MKKQFLMMILSAFCFLNCNPLYRQYKDLTLVNQQKKFSHITKSQVKKILSKYNKKQSLFIISWENNIFNKKKLVFNAIMYDNESKNIEYIYNNSEKQDEIIFSNQNPSNKFNSELFILDNYIRGKEDYLLSLHDSFSSSEIGSYFYLYDFTKNKRLKISAIAFDENDKLIQ</sequence>
<dbReference type="RefSeq" id="WP_103291867.1">
    <property type="nucleotide sequence ID" value="NZ_CP033924.1"/>
</dbReference>
<evidence type="ECO:0000313" key="2">
    <source>
        <dbReference type="EMBL" id="PNW13431.1"/>
    </source>
</evidence>
<gene>
    <name evidence="2" type="ORF">C1637_11445</name>
    <name evidence="1" type="ORF">EG342_02495</name>
</gene>
<evidence type="ECO:0000313" key="1">
    <source>
        <dbReference type="EMBL" id="AZA80847.1"/>
    </source>
</evidence>
<dbReference type="KEGG" id="clac:EG342_02495"/>
<evidence type="ECO:0008006" key="5">
    <source>
        <dbReference type="Google" id="ProtNLM"/>
    </source>
</evidence>
<organism evidence="2 3">
    <name type="scientific">Chryseobacterium lactis</name>
    <dbReference type="NCBI Taxonomy" id="1241981"/>
    <lineage>
        <taxon>Bacteria</taxon>
        <taxon>Pseudomonadati</taxon>
        <taxon>Bacteroidota</taxon>
        <taxon>Flavobacteriia</taxon>
        <taxon>Flavobacteriales</taxon>
        <taxon>Weeksellaceae</taxon>
        <taxon>Chryseobacterium group</taxon>
        <taxon>Chryseobacterium</taxon>
    </lineage>
</organism>
<accession>A0A3G6RRG4</accession>
<proteinExistence type="predicted"/>
<dbReference type="EMBL" id="PPEH01000004">
    <property type="protein sequence ID" value="PNW13431.1"/>
    <property type="molecule type" value="Genomic_DNA"/>
</dbReference>
<dbReference type="Proteomes" id="UP000236262">
    <property type="component" value="Unassembled WGS sequence"/>
</dbReference>
<protein>
    <recommendedName>
        <fullName evidence="5">Lipoprotein</fullName>
    </recommendedName>
</protein>
<dbReference type="OrthoDB" id="1262666at2"/>
<keyword evidence="4" id="KW-1185">Reference proteome</keyword>